<evidence type="ECO:0000256" key="7">
    <source>
        <dbReference type="RuleBase" id="RU363032"/>
    </source>
</evidence>
<feature type="transmembrane region" description="Helical" evidence="7">
    <location>
        <begin position="340"/>
        <end position="362"/>
    </location>
</feature>
<evidence type="ECO:0000256" key="6">
    <source>
        <dbReference type="ARBA" id="ARBA00023136"/>
    </source>
</evidence>
<dbReference type="CDD" id="cd06261">
    <property type="entry name" value="TM_PBP2"/>
    <property type="match status" value="1"/>
</dbReference>
<keyword evidence="2 7" id="KW-0813">Transport</keyword>
<gene>
    <name evidence="9" type="ORF">CTER_1046</name>
</gene>
<keyword evidence="4 7" id="KW-0812">Transmembrane</keyword>
<protein>
    <submittedName>
        <fullName evidence="9">ABC transporter permease protein</fullName>
    </submittedName>
</protein>
<feature type="transmembrane region" description="Helical" evidence="7">
    <location>
        <begin position="227"/>
        <end position="257"/>
    </location>
</feature>
<dbReference type="AlphaFoldDB" id="S0FM51"/>
<dbReference type="GO" id="GO:0055085">
    <property type="term" value="P:transmembrane transport"/>
    <property type="evidence" value="ECO:0007669"/>
    <property type="project" value="InterPro"/>
</dbReference>
<evidence type="ECO:0000259" key="8">
    <source>
        <dbReference type="PROSITE" id="PS50928"/>
    </source>
</evidence>
<dbReference type="SUPFAM" id="SSF161098">
    <property type="entry name" value="MetI-like"/>
    <property type="match status" value="1"/>
</dbReference>
<evidence type="ECO:0000313" key="9">
    <source>
        <dbReference type="EMBL" id="EMS72992.1"/>
    </source>
</evidence>
<dbReference type="STRING" id="1195236.CTER_1046"/>
<dbReference type="PANTHER" id="PTHR30193:SF1">
    <property type="entry name" value="ABC TRANSPORTER PERMEASE PROTEIN YESP-RELATED"/>
    <property type="match status" value="1"/>
</dbReference>
<dbReference type="PANTHER" id="PTHR30193">
    <property type="entry name" value="ABC TRANSPORTER PERMEASE PROTEIN"/>
    <property type="match status" value="1"/>
</dbReference>
<dbReference type="eggNOG" id="COG1175">
    <property type="taxonomic scope" value="Bacteria"/>
</dbReference>
<reference evidence="9 10" key="1">
    <citation type="journal article" date="2013" name="Genome Announc.">
        <title>Draft Genome Sequence of the Cellulolytic, Mesophilic, Anaerobic Bacterium Clostridium termitidis Strain CT1112 (DSM 5398).</title>
        <authorList>
            <person name="Lal S."/>
            <person name="Ramachandran U."/>
            <person name="Zhang X."/>
            <person name="Munir R."/>
            <person name="Sparling R."/>
            <person name="Levin D.B."/>
        </authorList>
    </citation>
    <scope>NUCLEOTIDE SEQUENCE [LARGE SCALE GENOMIC DNA]</scope>
    <source>
        <strain evidence="9 10">CT1112</strain>
    </source>
</reference>
<evidence type="ECO:0000313" key="10">
    <source>
        <dbReference type="Proteomes" id="UP000014155"/>
    </source>
</evidence>
<dbReference type="GO" id="GO:0005886">
    <property type="term" value="C:plasma membrane"/>
    <property type="evidence" value="ECO:0007669"/>
    <property type="project" value="UniProtKB-SubCell"/>
</dbReference>
<evidence type="ECO:0000256" key="5">
    <source>
        <dbReference type="ARBA" id="ARBA00022989"/>
    </source>
</evidence>
<dbReference type="EMBL" id="AORV01000023">
    <property type="protein sequence ID" value="EMS72992.1"/>
    <property type="molecule type" value="Genomic_DNA"/>
</dbReference>
<evidence type="ECO:0000256" key="1">
    <source>
        <dbReference type="ARBA" id="ARBA00004651"/>
    </source>
</evidence>
<feature type="domain" description="ABC transmembrane type-1" evidence="8">
    <location>
        <begin position="146"/>
        <end position="361"/>
    </location>
</feature>
<evidence type="ECO:0000256" key="3">
    <source>
        <dbReference type="ARBA" id="ARBA00022475"/>
    </source>
</evidence>
<dbReference type="Gene3D" id="1.10.3720.10">
    <property type="entry name" value="MetI-like"/>
    <property type="match status" value="1"/>
</dbReference>
<organism evidence="9 10">
    <name type="scientific">Ruminiclostridium cellobioparum subsp. termitidis CT1112</name>
    <dbReference type="NCBI Taxonomy" id="1195236"/>
    <lineage>
        <taxon>Bacteria</taxon>
        <taxon>Bacillati</taxon>
        <taxon>Bacillota</taxon>
        <taxon>Clostridia</taxon>
        <taxon>Eubacteriales</taxon>
        <taxon>Oscillospiraceae</taxon>
        <taxon>Ruminiclostridium</taxon>
    </lineage>
</organism>
<feature type="transmembrane region" description="Helical" evidence="7">
    <location>
        <begin position="88"/>
        <end position="116"/>
    </location>
</feature>
<dbReference type="InterPro" id="IPR000515">
    <property type="entry name" value="MetI-like"/>
</dbReference>
<dbReference type="Pfam" id="PF00528">
    <property type="entry name" value="BPD_transp_1"/>
    <property type="match status" value="1"/>
</dbReference>
<keyword evidence="3" id="KW-1003">Cell membrane</keyword>
<keyword evidence="5 7" id="KW-1133">Transmembrane helix</keyword>
<comment type="similarity">
    <text evidence="7">Belongs to the binding-protein-dependent transport system permease family.</text>
</comment>
<feature type="transmembrane region" description="Helical" evidence="7">
    <location>
        <begin position="288"/>
        <end position="309"/>
    </location>
</feature>
<dbReference type="Proteomes" id="UP000014155">
    <property type="component" value="Unassembled WGS sequence"/>
</dbReference>
<keyword evidence="6 7" id="KW-0472">Membrane</keyword>
<dbReference type="PATRIC" id="fig|1195236.3.peg.1344"/>
<sequence>MTIKNKTNKEQISSQVEKPGCIFPDVLSNFTKFGKKGKLNNICSYGGHMKQETNNRVPMFEDIPENASNIRLGHLANTKKKNAYRQEAILGVLFAMPAILGFIIFTLGPMLASLILSFTDYAVFNKLKFVGFENYINLFNGDNPFFYKSILVTFYYVALSVPLGLTFHFFLAVLMNRKIKFRGIYRAVFYLPTILPIAATCTVWMWLFNPDFGLLNYLLGFLGIPKLMWIGSEAGVVPSIVLTAVWIAGNTMVTFLAGLQDIPRQMLEAVDVDGGNAFHKLRHITIPMVSSTIFFNFIMGIINGFQVIVQPMMMTAGGPNNSSLFYGMFLYKEAFEFSRMGSACAIAWVLFIIIMIFTGLTFKSSPMWVYYEGEVKGK</sequence>
<accession>S0FM51</accession>
<proteinExistence type="inferred from homology"/>
<evidence type="ECO:0000256" key="2">
    <source>
        <dbReference type="ARBA" id="ARBA00022448"/>
    </source>
</evidence>
<dbReference type="InterPro" id="IPR051393">
    <property type="entry name" value="ABC_transporter_permease"/>
</dbReference>
<dbReference type="InterPro" id="IPR035906">
    <property type="entry name" value="MetI-like_sf"/>
</dbReference>
<keyword evidence="10" id="KW-1185">Reference proteome</keyword>
<dbReference type="RefSeq" id="WP_004624485.1">
    <property type="nucleotide sequence ID" value="NZ_AORV01000023.1"/>
</dbReference>
<evidence type="ECO:0000256" key="4">
    <source>
        <dbReference type="ARBA" id="ARBA00022692"/>
    </source>
</evidence>
<dbReference type="PROSITE" id="PS50928">
    <property type="entry name" value="ABC_TM1"/>
    <property type="match status" value="1"/>
</dbReference>
<name>S0FM51_RUMCE</name>
<feature type="transmembrane region" description="Helical" evidence="7">
    <location>
        <begin position="154"/>
        <end position="175"/>
    </location>
</feature>
<feature type="transmembrane region" description="Helical" evidence="7">
    <location>
        <begin position="187"/>
        <end position="207"/>
    </location>
</feature>
<comment type="caution">
    <text evidence="9">The sequence shown here is derived from an EMBL/GenBank/DDBJ whole genome shotgun (WGS) entry which is preliminary data.</text>
</comment>
<comment type="subcellular location">
    <subcellularLocation>
        <location evidence="1 7">Cell membrane</location>
        <topology evidence="1 7">Multi-pass membrane protein</topology>
    </subcellularLocation>
</comment>